<evidence type="ECO:0000256" key="1">
    <source>
        <dbReference type="SAM" id="MobiDB-lite"/>
    </source>
</evidence>
<accession>A0A4Y2PWQ5</accession>
<evidence type="ECO:0000313" key="3">
    <source>
        <dbReference type="Proteomes" id="UP000499080"/>
    </source>
</evidence>
<proteinExistence type="predicted"/>
<name>A0A4Y2PWQ5_ARAVE</name>
<feature type="compositionally biased region" description="Low complexity" evidence="1">
    <location>
        <begin position="159"/>
        <end position="170"/>
    </location>
</feature>
<dbReference type="AlphaFoldDB" id="A0A4Y2PWQ5"/>
<feature type="region of interest" description="Disordered" evidence="1">
    <location>
        <begin position="159"/>
        <end position="179"/>
    </location>
</feature>
<gene>
    <name evidence="2" type="ORF">AVEN_245356_1</name>
</gene>
<dbReference type="EMBL" id="BGPR01012497">
    <property type="protein sequence ID" value="GBN56325.1"/>
    <property type="molecule type" value="Genomic_DNA"/>
</dbReference>
<protein>
    <submittedName>
        <fullName evidence="2">Uncharacterized protein</fullName>
    </submittedName>
</protein>
<evidence type="ECO:0000313" key="2">
    <source>
        <dbReference type="EMBL" id="GBN56325.1"/>
    </source>
</evidence>
<sequence length="207" mass="23306">MGEVFPGTDAIKTDELCKTEKLKQPEGTGDRSEEKHRVLFKVQLIRKANVKWPFQPTFTCLLISFLSDSLINAWPLTLFVWRVLTSDTYSVEAEDNQLECSPLNFPKGACLPRVYLPARRVRHLHLHLKREKNCESLKKGIEKFPLETLRLGNRVASWRPTPRSLTSSPSVQGQGRGWVSSANEPVPFPASFAHGATHLEVAGSLFP</sequence>
<dbReference type="Proteomes" id="UP000499080">
    <property type="component" value="Unassembled WGS sequence"/>
</dbReference>
<comment type="caution">
    <text evidence="2">The sequence shown here is derived from an EMBL/GenBank/DDBJ whole genome shotgun (WGS) entry which is preliminary data.</text>
</comment>
<keyword evidence="3" id="KW-1185">Reference proteome</keyword>
<organism evidence="2 3">
    <name type="scientific">Araneus ventricosus</name>
    <name type="common">Orbweaver spider</name>
    <name type="synonym">Epeira ventricosa</name>
    <dbReference type="NCBI Taxonomy" id="182803"/>
    <lineage>
        <taxon>Eukaryota</taxon>
        <taxon>Metazoa</taxon>
        <taxon>Ecdysozoa</taxon>
        <taxon>Arthropoda</taxon>
        <taxon>Chelicerata</taxon>
        <taxon>Arachnida</taxon>
        <taxon>Araneae</taxon>
        <taxon>Araneomorphae</taxon>
        <taxon>Entelegynae</taxon>
        <taxon>Araneoidea</taxon>
        <taxon>Araneidae</taxon>
        <taxon>Araneus</taxon>
    </lineage>
</organism>
<reference evidence="2 3" key="1">
    <citation type="journal article" date="2019" name="Sci. Rep.">
        <title>Orb-weaving spider Araneus ventricosus genome elucidates the spidroin gene catalogue.</title>
        <authorList>
            <person name="Kono N."/>
            <person name="Nakamura H."/>
            <person name="Ohtoshi R."/>
            <person name="Moran D.A.P."/>
            <person name="Shinohara A."/>
            <person name="Yoshida Y."/>
            <person name="Fujiwara M."/>
            <person name="Mori M."/>
            <person name="Tomita M."/>
            <person name="Arakawa K."/>
        </authorList>
    </citation>
    <scope>NUCLEOTIDE SEQUENCE [LARGE SCALE GENOMIC DNA]</scope>
</reference>